<evidence type="ECO:0000256" key="1">
    <source>
        <dbReference type="ARBA" id="ARBA00004496"/>
    </source>
</evidence>
<dbReference type="Proteomes" id="UP000178272">
    <property type="component" value="Unassembled WGS sequence"/>
</dbReference>
<dbReference type="GO" id="GO:0000049">
    <property type="term" value="F:tRNA binding"/>
    <property type="evidence" value="ECO:0007669"/>
    <property type="project" value="InterPro"/>
</dbReference>
<protein>
    <recommendedName>
        <fullName evidence="10">Lysine--tRNA ligase</fullName>
        <ecNumber evidence="10">6.1.1.6</ecNumber>
    </recommendedName>
    <alternativeName>
        <fullName evidence="10">Lysyl-tRNA synthetase</fullName>
        <shortName evidence="10">LysRS</shortName>
    </alternativeName>
</protein>
<evidence type="ECO:0000259" key="11">
    <source>
        <dbReference type="Pfam" id="PF19269"/>
    </source>
</evidence>
<organism evidence="12 13">
    <name type="scientific">Candidatus Blackburnbacteria bacterium RIFCSPHIGHO2_12_FULL_41_13b</name>
    <dbReference type="NCBI Taxonomy" id="1797517"/>
    <lineage>
        <taxon>Bacteria</taxon>
        <taxon>Candidatus Blackburniibacteriota</taxon>
    </lineage>
</organism>
<keyword evidence="6 10" id="KW-0067">ATP-binding</keyword>
<dbReference type="NCBIfam" id="TIGR00467">
    <property type="entry name" value="lysS_arch"/>
    <property type="match status" value="1"/>
</dbReference>
<comment type="subcellular location">
    <subcellularLocation>
        <location evidence="1 10">Cytoplasm</location>
    </subcellularLocation>
</comment>
<dbReference type="PANTHER" id="PTHR37940">
    <property type="entry name" value="LYSINE--TRNA LIGASE"/>
    <property type="match status" value="1"/>
</dbReference>
<dbReference type="Gene3D" id="1.10.10.770">
    <property type="match status" value="1"/>
</dbReference>
<dbReference type="SUPFAM" id="SSF52374">
    <property type="entry name" value="Nucleotidylyl transferase"/>
    <property type="match status" value="1"/>
</dbReference>
<dbReference type="Pfam" id="PF19269">
    <property type="entry name" value="Anticodon_2"/>
    <property type="match status" value="1"/>
</dbReference>
<dbReference type="EC" id="6.1.1.6" evidence="10"/>
<evidence type="ECO:0000256" key="7">
    <source>
        <dbReference type="ARBA" id="ARBA00022917"/>
    </source>
</evidence>
<keyword evidence="3 10" id="KW-0963">Cytoplasm</keyword>
<dbReference type="AlphaFoldDB" id="A0A1G1VA56"/>
<dbReference type="InterPro" id="IPR008925">
    <property type="entry name" value="aa_tRNA-synth_I_cd-bd_sf"/>
</dbReference>
<evidence type="ECO:0000256" key="8">
    <source>
        <dbReference type="ARBA" id="ARBA00023146"/>
    </source>
</evidence>
<dbReference type="EMBL" id="MHCA01000021">
    <property type="protein sequence ID" value="OGY12330.1"/>
    <property type="molecule type" value="Genomic_DNA"/>
</dbReference>
<evidence type="ECO:0000256" key="9">
    <source>
        <dbReference type="ARBA" id="ARBA00048573"/>
    </source>
</evidence>
<sequence>MFWADKIAGEIVKSGKHKLYWVDDMKTPSGYAHIGSLLGPVIHSCLYRALKKAGETPVFTFVINDFDPADDLLPELKGEYEQYLGMPLKMAPSPDPNFESMADLFGGDFIRSIQSLGVEAEIVSSWELYHQGKFDEVIRLALDNSEKIQDIYQKVSGSQKKEKGWLPFQVICEKCQKLGTTRVFAWDGEKVSYKCEPALVKWAQGCGHEGKMSPFGGTGKLPWKVDWPAHWKVLGVTIEGAGKDHASAGGSYDIAMEICEEVFNCTQPYKLPYEFILIGGRKMSSSRGIGLKAHDMVKILPANLGRFLLVGRDIKSQANFDPDGTQAIPDLFDEYDRAWTAYNTNGDESLSQAFVYAQIDEIPDKNPKMFLPRFRDVANYLQLPNVDLRKQFELIKGSPYTENELKVLAEREKYAKIWLEKYAPQDFQTQMVEELPAAAKDLNEKQKEYLTRVIELLAQSDDPDDLQTKLYDLSKTVEVPAKEAFTAIYLAMIGKTHGPKAAWFLLQYPKEQVLKRLKEASSLK</sequence>
<evidence type="ECO:0000256" key="3">
    <source>
        <dbReference type="ARBA" id="ARBA00022490"/>
    </source>
</evidence>
<comment type="caution">
    <text evidence="10">Lacks conserved residue(s) required for the propagation of feature annotation.</text>
</comment>
<dbReference type="InterPro" id="IPR002904">
    <property type="entry name" value="Lys-tRNA-ligase"/>
</dbReference>
<evidence type="ECO:0000256" key="4">
    <source>
        <dbReference type="ARBA" id="ARBA00022598"/>
    </source>
</evidence>
<dbReference type="SUPFAM" id="SSF48163">
    <property type="entry name" value="An anticodon-binding domain of class I aminoacyl-tRNA synthetases"/>
    <property type="match status" value="1"/>
</dbReference>
<dbReference type="Gene3D" id="3.40.50.620">
    <property type="entry name" value="HUPs"/>
    <property type="match status" value="2"/>
</dbReference>
<dbReference type="GO" id="GO:0004824">
    <property type="term" value="F:lysine-tRNA ligase activity"/>
    <property type="evidence" value="ECO:0007669"/>
    <property type="project" value="UniProtKB-UniRule"/>
</dbReference>
<evidence type="ECO:0000256" key="2">
    <source>
        <dbReference type="ARBA" id="ARBA00005594"/>
    </source>
</evidence>
<feature type="domain" description="Aminoacyl-tRNA synthetase class I anticodon-binding" evidence="11">
    <location>
        <begin position="396"/>
        <end position="520"/>
    </location>
</feature>
<keyword evidence="7 10" id="KW-0648">Protein biosynthesis</keyword>
<evidence type="ECO:0000313" key="12">
    <source>
        <dbReference type="EMBL" id="OGY12330.1"/>
    </source>
</evidence>
<comment type="catalytic activity">
    <reaction evidence="9 10">
        <text>tRNA(Lys) + L-lysine + ATP = L-lysyl-tRNA(Lys) + AMP + diphosphate</text>
        <dbReference type="Rhea" id="RHEA:20792"/>
        <dbReference type="Rhea" id="RHEA-COMP:9696"/>
        <dbReference type="Rhea" id="RHEA-COMP:9697"/>
        <dbReference type="ChEBI" id="CHEBI:30616"/>
        <dbReference type="ChEBI" id="CHEBI:32551"/>
        <dbReference type="ChEBI" id="CHEBI:33019"/>
        <dbReference type="ChEBI" id="CHEBI:78442"/>
        <dbReference type="ChEBI" id="CHEBI:78529"/>
        <dbReference type="ChEBI" id="CHEBI:456215"/>
        <dbReference type="EC" id="6.1.1.6"/>
    </reaction>
</comment>
<dbReference type="InterPro" id="IPR014729">
    <property type="entry name" value="Rossmann-like_a/b/a_fold"/>
</dbReference>
<keyword evidence="5 10" id="KW-0547">Nucleotide-binding</keyword>
<dbReference type="GO" id="GO:0005737">
    <property type="term" value="C:cytoplasm"/>
    <property type="evidence" value="ECO:0007669"/>
    <property type="project" value="UniProtKB-SubCell"/>
</dbReference>
<dbReference type="InterPro" id="IPR020751">
    <property type="entry name" value="aa-tRNA-synth_I_codon-bd_sub2"/>
</dbReference>
<dbReference type="PANTHER" id="PTHR37940:SF1">
    <property type="entry name" value="LYSINE--TRNA LIGASE"/>
    <property type="match status" value="1"/>
</dbReference>
<proteinExistence type="inferred from homology"/>
<gene>
    <name evidence="10" type="primary">lysS</name>
    <name evidence="12" type="ORF">A3F61_00200</name>
</gene>
<dbReference type="Gene3D" id="1.10.10.350">
    <property type="match status" value="1"/>
</dbReference>
<name>A0A1G1VA56_9BACT</name>
<comment type="caution">
    <text evidence="12">The sequence shown here is derived from an EMBL/GenBank/DDBJ whole genome shotgun (WGS) entry which is preliminary data.</text>
</comment>
<evidence type="ECO:0000313" key="13">
    <source>
        <dbReference type="Proteomes" id="UP000178272"/>
    </source>
</evidence>
<feature type="short sequence motif" description="'KMSKS' region" evidence="10">
    <location>
        <begin position="282"/>
        <end position="286"/>
    </location>
</feature>
<reference evidence="12 13" key="1">
    <citation type="journal article" date="2016" name="Nat. Commun.">
        <title>Thousands of microbial genomes shed light on interconnected biogeochemical processes in an aquifer system.</title>
        <authorList>
            <person name="Anantharaman K."/>
            <person name="Brown C.T."/>
            <person name="Hug L.A."/>
            <person name="Sharon I."/>
            <person name="Castelle C.J."/>
            <person name="Probst A.J."/>
            <person name="Thomas B.C."/>
            <person name="Singh A."/>
            <person name="Wilkins M.J."/>
            <person name="Karaoz U."/>
            <person name="Brodie E.L."/>
            <person name="Williams K.H."/>
            <person name="Hubbard S.S."/>
            <person name="Banfield J.F."/>
        </authorList>
    </citation>
    <scope>NUCLEOTIDE SEQUENCE [LARGE SCALE GENOMIC DNA]</scope>
</reference>
<dbReference type="STRING" id="1797517.A3F61_00200"/>
<dbReference type="InterPro" id="IPR045462">
    <property type="entry name" value="aa-tRNA-synth_I_cd-bd"/>
</dbReference>
<accession>A0A1G1VA56</accession>
<dbReference type="GO" id="GO:0005524">
    <property type="term" value="F:ATP binding"/>
    <property type="evidence" value="ECO:0007669"/>
    <property type="project" value="UniProtKB-UniRule"/>
</dbReference>
<evidence type="ECO:0000256" key="5">
    <source>
        <dbReference type="ARBA" id="ARBA00022741"/>
    </source>
</evidence>
<dbReference type="GO" id="GO:0006430">
    <property type="term" value="P:lysyl-tRNA aminoacylation"/>
    <property type="evidence" value="ECO:0007669"/>
    <property type="project" value="UniProtKB-UniRule"/>
</dbReference>
<evidence type="ECO:0000256" key="10">
    <source>
        <dbReference type="HAMAP-Rule" id="MF_00177"/>
    </source>
</evidence>
<keyword evidence="4 10" id="KW-0436">Ligase</keyword>
<evidence type="ECO:0000256" key="6">
    <source>
        <dbReference type="ARBA" id="ARBA00022840"/>
    </source>
</evidence>
<dbReference type="Pfam" id="PF01921">
    <property type="entry name" value="tRNA-synt_1f"/>
    <property type="match status" value="1"/>
</dbReference>
<keyword evidence="8 10" id="KW-0030">Aminoacyl-tRNA synthetase</keyword>
<dbReference type="HAMAP" id="MF_00177">
    <property type="entry name" value="Lys_tRNA_synth_class1"/>
    <property type="match status" value="1"/>
</dbReference>
<comment type="similarity">
    <text evidence="2 10">Belongs to the class-I aminoacyl-tRNA synthetase family.</text>
</comment>